<keyword evidence="1" id="KW-1133">Transmembrane helix</keyword>
<dbReference type="Proteomes" id="UP000001861">
    <property type="component" value="Unassembled WGS sequence"/>
</dbReference>
<protein>
    <submittedName>
        <fullName evidence="2">Uncharacterized protein</fullName>
    </submittedName>
</protein>
<dbReference type="VEuPathDB" id="FungiDB:CC1G_02337"/>
<comment type="caution">
    <text evidence="2">The sequence shown here is derived from an EMBL/GenBank/DDBJ whole genome shotgun (WGS) entry which is preliminary data.</text>
</comment>
<proteinExistence type="predicted"/>
<sequence>MANPGYRPLDRLAVHNSNKGGVVYSTLRTALTRTRSRKALVVACVFVISCLLFLAPSLRDPESEWSLQKLPFRFNRPMQKQSQCTPDEYSAGEWIYRPYYTRPGPLTKTYNLTSSSTDSPPPVVAEGDPEDPISGYGTKPPTAYLQNMTKSEDVLTFTRFEACASSREYWWHLAADRPEQFDRFPGPTEWEWVPGGRCRGNPGLRDWDREEVVRELVEGGGWLLVGDSVTENHFFSLSCLLYPHVIGYPDYTKLTTMYDRAWPQHLYLNPTSPLAESLAFPNGFNISSTPLVTFRRVDLLWSKDDLVKMHKEMHPEFYEPASHDTPSTFQLFGEEAVWTISPQEYFDIFTKPLPEGNYRTMVVSTAGHWTTNLFHGYKREGEPEVGSDPQGKAKPVWNYDGLVQFYQDVMGRWVVEAQKMISHSAPLPTSYSSTSLHPDHDDMSGRLGRIWPIKWKNGDKKERKLRNRKVLVRAYLPGHEDCHKKRSPWRTILPFDWNWWNWAEIWRFNKVFMDLLADRARYPDVHYLGIDRPARLRPDAHSTGDCLHIMSGAGVLEGWSHYIWHFVTREV</sequence>
<dbReference type="AlphaFoldDB" id="A8N7T0"/>
<dbReference type="KEGG" id="cci:CC1G_02337"/>
<gene>
    <name evidence="2" type="ORF">CC1G_02337</name>
</gene>
<dbReference type="eggNOG" id="ENOG502SK7C">
    <property type="taxonomic scope" value="Eukaryota"/>
</dbReference>
<feature type="transmembrane region" description="Helical" evidence="1">
    <location>
        <begin position="39"/>
        <end position="58"/>
    </location>
</feature>
<keyword evidence="3" id="KW-1185">Reference proteome</keyword>
<keyword evidence="1" id="KW-0472">Membrane</keyword>
<reference evidence="2 3" key="1">
    <citation type="journal article" date="2010" name="Proc. Natl. Acad. Sci. U.S.A.">
        <title>Insights into evolution of multicellular fungi from the assembled chromosomes of the mushroom Coprinopsis cinerea (Coprinus cinereus).</title>
        <authorList>
            <person name="Stajich J.E."/>
            <person name="Wilke S.K."/>
            <person name="Ahren D."/>
            <person name="Au C.H."/>
            <person name="Birren B.W."/>
            <person name="Borodovsky M."/>
            <person name="Burns C."/>
            <person name="Canback B."/>
            <person name="Casselton L.A."/>
            <person name="Cheng C.K."/>
            <person name="Deng J."/>
            <person name="Dietrich F.S."/>
            <person name="Fargo D.C."/>
            <person name="Farman M.L."/>
            <person name="Gathman A.C."/>
            <person name="Goldberg J."/>
            <person name="Guigo R."/>
            <person name="Hoegger P.J."/>
            <person name="Hooker J.B."/>
            <person name="Huggins A."/>
            <person name="James T.Y."/>
            <person name="Kamada T."/>
            <person name="Kilaru S."/>
            <person name="Kodira C."/>
            <person name="Kues U."/>
            <person name="Kupfer D."/>
            <person name="Kwan H.S."/>
            <person name="Lomsadze A."/>
            <person name="Li W."/>
            <person name="Lilly W.W."/>
            <person name="Ma L.J."/>
            <person name="Mackey A.J."/>
            <person name="Manning G."/>
            <person name="Martin F."/>
            <person name="Muraguchi H."/>
            <person name="Natvig D.O."/>
            <person name="Palmerini H."/>
            <person name="Ramesh M.A."/>
            <person name="Rehmeyer C.J."/>
            <person name="Roe B.A."/>
            <person name="Shenoy N."/>
            <person name="Stanke M."/>
            <person name="Ter-Hovhannisyan V."/>
            <person name="Tunlid A."/>
            <person name="Velagapudi R."/>
            <person name="Vision T.J."/>
            <person name="Zeng Q."/>
            <person name="Zolan M.E."/>
            <person name="Pukkila P.J."/>
        </authorList>
    </citation>
    <scope>NUCLEOTIDE SEQUENCE [LARGE SCALE GENOMIC DNA]</scope>
    <source>
        <strain evidence="3">Okayama-7 / 130 / ATCC MYA-4618 / FGSC 9003</strain>
    </source>
</reference>
<dbReference type="EMBL" id="AACS02000003">
    <property type="protein sequence ID" value="EAU90950.2"/>
    <property type="molecule type" value="Genomic_DNA"/>
</dbReference>
<evidence type="ECO:0000313" key="2">
    <source>
        <dbReference type="EMBL" id="EAU90950.2"/>
    </source>
</evidence>
<evidence type="ECO:0000256" key="1">
    <source>
        <dbReference type="SAM" id="Phobius"/>
    </source>
</evidence>
<name>A8N7T0_COPC7</name>
<dbReference type="OrthoDB" id="630188at2759"/>
<dbReference type="HOGENOM" id="CLU_039311_0_0_1"/>
<keyword evidence="1" id="KW-0812">Transmembrane</keyword>
<evidence type="ECO:0000313" key="3">
    <source>
        <dbReference type="Proteomes" id="UP000001861"/>
    </source>
</evidence>
<dbReference type="OMA" id="ASSREYW"/>
<dbReference type="RefSeq" id="XP_001830886.2">
    <property type="nucleotide sequence ID" value="XM_001830834.2"/>
</dbReference>
<dbReference type="InParanoid" id="A8N7T0"/>
<organism evidence="2 3">
    <name type="scientific">Coprinopsis cinerea (strain Okayama-7 / 130 / ATCC MYA-4618 / FGSC 9003)</name>
    <name type="common">Inky cap fungus</name>
    <name type="synonym">Hormographiella aspergillata</name>
    <dbReference type="NCBI Taxonomy" id="240176"/>
    <lineage>
        <taxon>Eukaryota</taxon>
        <taxon>Fungi</taxon>
        <taxon>Dikarya</taxon>
        <taxon>Basidiomycota</taxon>
        <taxon>Agaricomycotina</taxon>
        <taxon>Agaricomycetes</taxon>
        <taxon>Agaricomycetidae</taxon>
        <taxon>Agaricales</taxon>
        <taxon>Agaricineae</taxon>
        <taxon>Psathyrellaceae</taxon>
        <taxon>Coprinopsis</taxon>
    </lineage>
</organism>
<dbReference type="STRING" id="240176.A8N7T0"/>
<accession>A8N7T0</accession>
<dbReference type="GeneID" id="6007338"/>